<reference evidence="1" key="1">
    <citation type="journal article" date="2020" name="Nature">
        <title>Giant virus diversity and host interactions through global metagenomics.</title>
        <authorList>
            <person name="Schulz F."/>
            <person name="Roux S."/>
            <person name="Paez-Espino D."/>
            <person name="Jungbluth S."/>
            <person name="Walsh D.A."/>
            <person name="Denef V.J."/>
            <person name="McMahon K.D."/>
            <person name="Konstantinidis K.T."/>
            <person name="Eloe-Fadrosh E.A."/>
            <person name="Kyrpides N.C."/>
            <person name="Woyke T."/>
        </authorList>
    </citation>
    <scope>NUCLEOTIDE SEQUENCE</scope>
    <source>
        <strain evidence="1">GVMAG-M-3300027734-16</strain>
    </source>
</reference>
<evidence type="ECO:0000313" key="1">
    <source>
        <dbReference type="EMBL" id="QHU05298.1"/>
    </source>
</evidence>
<dbReference type="EMBL" id="MN740411">
    <property type="protein sequence ID" value="QHU05298.1"/>
    <property type="molecule type" value="Genomic_DNA"/>
</dbReference>
<organism evidence="1">
    <name type="scientific">viral metagenome</name>
    <dbReference type="NCBI Taxonomy" id="1070528"/>
    <lineage>
        <taxon>unclassified sequences</taxon>
        <taxon>metagenomes</taxon>
        <taxon>organismal metagenomes</taxon>
    </lineage>
</organism>
<dbReference type="AlphaFoldDB" id="A0A6C0JN51"/>
<name>A0A6C0JN51_9ZZZZ</name>
<accession>A0A6C0JN51</accession>
<protein>
    <submittedName>
        <fullName evidence="1">Uncharacterized protein</fullName>
    </submittedName>
</protein>
<proteinExistence type="predicted"/>
<sequence>MSQGSLGQVRGTYGSLTNQVLTQAEIALKQDMVVMSDILHF</sequence>